<reference evidence="3" key="1">
    <citation type="submission" date="2017-09" db="EMBL/GenBank/DDBJ databases">
        <title>Depth-based differentiation of microbial function through sediment-hosted aquifers and enrichment of novel symbionts in the deep terrestrial subsurface.</title>
        <authorList>
            <person name="Probst A.J."/>
            <person name="Ladd B."/>
            <person name="Jarett J.K."/>
            <person name="Geller-Mcgrath D.E."/>
            <person name="Sieber C.M.K."/>
            <person name="Emerson J.B."/>
            <person name="Anantharaman K."/>
            <person name="Thomas B.C."/>
            <person name="Malmstrom R."/>
            <person name="Stieglmeier M."/>
            <person name="Klingl A."/>
            <person name="Woyke T."/>
            <person name="Ryan C.M."/>
            <person name="Banfield J.F."/>
        </authorList>
    </citation>
    <scope>NUCLEOTIDE SEQUENCE [LARGE SCALE GENOMIC DNA]</scope>
</reference>
<dbReference type="InterPro" id="IPR041657">
    <property type="entry name" value="HTH_17"/>
</dbReference>
<name>A0A2M7CIM4_9BACT</name>
<dbReference type="EMBL" id="PEUM01000034">
    <property type="protein sequence ID" value="PIV25496.1"/>
    <property type="molecule type" value="Genomic_DNA"/>
</dbReference>
<protein>
    <recommendedName>
        <fullName evidence="1">Helix-turn-helix domain-containing protein</fullName>
    </recommendedName>
</protein>
<dbReference type="Pfam" id="PF12728">
    <property type="entry name" value="HTH_17"/>
    <property type="match status" value="1"/>
</dbReference>
<organism evidence="2 3">
    <name type="scientific">Candidatus Berkelbacteria bacterium CG03_land_8_20_14_0_80_40_36</name>
    <dbReference type="NCBI Taxonomy" id="1974509"/>
    <lineage>
        <taxon>Bacteria</taxon>
        <taxon>Candidatus Berkelbacteria</taxon>
    </lineage>
</organism>
<dbReference type="Proteomes" id="UP000229966">
    <property type="component" value="Unassembled WGS sequence"/>
</dbReference>
<proteinExistence type="predicted"/>
<feature type="domain" description="Helix-turn-helix" evidence="1">
    <location>
        <begin position="13"/>
        <end position="54"/>
    </location>
</feature>
<evidence type="ECO:0000313" key="2">
    <source>
        <dbReference type="EMBL" id="PIV25496.1"/>
    </source>
</evidence>
<evidence type="ECO:0000313" key="3">
    <source>
        <dbReference type="Proteomes" id="UP000229966"/>
    </source>
</evidence>
<dbReference type="AlphaFoldDB" id="A0A2M7CIM4"/>
<sequence>MITKNISDSKTNLLSLPQAARITGYSRVEMFRKVKRGEIPARRIGRNYFVQRANLGPIYAPISQSASQTVDRAVAKTLKDFGETIKLLGKE</sequence>
<comment type="caution">
    <text evidence="2">The sequence shown here is derived from an EMBL/GenBank/DDBJ whole genome shotgun (WGS) entry which is preliminary data.</text>
</comment>
<gene>
    <name evidence="2" type="ORF">COS38_01325</name>
</gene>
<accession>A0A2M7CIM4</accession>
<evidence type="ECO:0000259" key="1">
    <source>
        <dbReference type="Pfam" id="PF12728"/>
    </source>
</evidence>